<dbReference type="InterPro" id="IPR019384">
    <property type="entry name" value="FHIP"/>
</dbReference>
<dbReference type="OrthoDB" id="6287422at2759"/>
<proteinExistence type="inferred from homology"/>
<evidence type="ECO:0000259" key="2">
    <source>
        <dbReference type="Pfam" id="PF19314"/>
    </source>
</evidence>
<reference evidence="3" key="1">
    <citation type="submission" date="2021-12" db="EMBL/GenBank/DDBJ databases">
        <authorList>
            <person name="King R."/>
        </authorList>
    </citation>
    <scope>NUCLEOTIDE SEQUENCE</scope>
</reference>
<dbReference type="EMBL" id="OV121139">
    <property type="protein sequence ID" value="CAH0562283.1"/>
    <property type="molecule type" value="Genomic_DNA"/>
</dbReference>
<accession>A0A9P0BFU9</accession>
<sequence>MDWIKSYNFLPRNARAIGSSEENRGAECDPQACYDSFKQHWQQALKIIHRAQHIPTHDDVLGVVNHLEQMATLLLYDIKKQDGNICATPISSKCLEYLLKENILHKIFEWSNKSGKYTNAVRCEQLKLFDMLITQSRHVLLVHEPFYSPLIKLLNSCLGQVFSKEIEKLLVDLLNQLSALLMQHPDFIDLFFYSADQKSQRFIIFALLMPFVHREDSIGMRARDALLLCMSLSKKNKSVALYIADHSNFSVLVASGLSGLYSVLPNIIDDILVPDWHRFTPDDVNEIKGLLTFVTSLEFSNAVAQVAHPIIRKQLQEFLYRGFLIPVLGPALLQASEQEQVAPSAYLELILRTLTEPGLLHSLLQFLLKMDYDGERLLNILIQRVSSNHSQLSLVSLAVFESLVDLNCEDIMLELVFKFLQPCLHLMLSQRHILLPLDPLCQSFEKLLGLAPKCCEVLLPLEPSENQVTHSKSRQTLYGKYYAYLCDARSKITRCQMACLLWNNAYTGSEESDYQDDFTNEPLSLEKSSGYESLNFISDESKEIWQVSSNKTYQKSDRAASLDNNNEQFNSSGSAGPFLTVLMEKLKNYLTNSFYVNLHLTGLISRLAAYPQPLLRAYLLDHSLVLQPNVPSLFEIIGLLKQQIDEYMTHQQDYALLIKYSKECLIEREIMLVNVRRIHTDAQTIKTEAPLQEINHNSNSTTFHRNGPKRRSLNMPSITSMFGRRPSHVESTSLVTTPESFNSNFHLVYPKFNEGQKVALYAILLDEWVKELAALAQEHTIAQIANLLK</sequence>
<dbReference type="Pfam" id="PF10257">
    <property type="entry name" value="RAI16-like"/>
    <property type="match status" value="1"/>
</dbReference>
<protein>
    <recommendedName>
        <fullName evidence="2">FHF complex subunit HOOK-interacting protein C-terminal domain-containing protein</fullName>
    </recommendedName>
</protein>
<comment type="similarity">
    <text evidence="1">Belongs to the FHIP family.</text>
</comment>
<dbReference type="Pfam" id="PF19314">
    <property type="entry name" value="DUF5917"/>
    <property type="match status" value="1"/>
</dbReference>
<evidence type="ECO:0000313" key="3">
    <source>
        <dbReference type="EMBL" id="CAH0562283.1"/>
    </source>
</evidence>
<gene>
    <name evidence="3" type="ORF">MELIAE_LOCUS11447</name>
</gene>
<dbReference type="InterPro" id="IPR045668">
    <property type="entry name" value="FHIP_KELAA_motif"/>
</dbReference>
<dbReference type="PANTHER" id="PTHR21705">
    <property type="entry name" value="RAI16 PROTEIN-RELATED"/>
    <property type="match status" value="1"/>
</dbReference>
<evidence type="ECO:0000256" key="1">
    <source>
        <dbReference type="ARBA" id="ARBA00024336"/>
    </source>
</evidence>
<keyword evidence="4" id="KW-1185">Reference proteome</keyword>
<feature type="domain" description="FHF complex subunit HOOK-interacting protein C-terminal" evidence="2">
    <location>
        <begin position="576"/>
        <end position="667"/>
    </location>
</feature>
<name>A0A9P0BFU9_BRAAE</name>
<dbReference type="Pfam" id="PF19311">
    <property type="entry name" value="KELAA"/>
    <property type="match status" value="1"/>
</dbReference>
<dbReference type="Proteomes" id="UP001154078">
    <property type="component" value="Chromosome 8"/>
</dbReference>
<evidence type="ECO:0000313" key="4">
    <source>
        <dbReference type="Proteomes" id="UP001154078"/>
    </source>
</evidence>
<dbReference type="PANTHER" id="PTHR21705:SF11">
    <property type="entry name" value="FHIP FAMILY PROTEIN CG3558"/>
    <property type="match status" value="1"/>
</dbReference>
<organism evidence="3 4">
    <name type="scientific">Brassicogethes aeneus</name>
    <name type="common">Rape pollen beetle</name>
    <name type="synonym">Meligethes aeneus</name>
    <dbReference type="NCBI Taxonomy" id="1431903"/>
    <lineage>
        <taxon>Eukaryota</taxon>
        <taxon>Metazoa</taxon>
        <taxon>Ecdysozoa</taxon>
        <taxon>Arthropoda</taxon>
        <taxon>Hexapoda</taxon>
        <taxon>Insecta</taxon>
        <taxon>Pterygota</taxon>
        <taxon>Neoptera</taxon>
        <taxon>Endopterygota</taxon>
        <taxon>Coleoptera</taxon>
        <taxon>Polyphaga</taxon>
        <taxon>Cucujiformia</taxon>
        <taxon>Nitidulidae</taxon>
        <taxon>Meligethinae</taxon>
        <taxon>Brassicogethes</taxon>
    </lineage>
</organism>
<dbReference type="AlphaFoldDB" id="A0A9P0BFU9"/>
<dbReference type="InterPro" id="IPR045669">
    <property type="entry name" value="FHIP_C"/>
</dbReference>